<dbReference type="AlphaFoldDB" id="A0A8T4LFW0"/>
<dbReference type="GO" id="GO:0046076">
    <property type="term" value="P:dTTP catabolic process"/>
    <property type="evidence" value="ECO:0007669"/>
    <property type="project" value="TreeGrafter"/>
</dbReference>
<dbReference type="GO" id="GO:0046052">
    <property type="term" value="P:UTP catabolic process"/>
    <property type="evidence" value="ECO:0007669"/>
    <property type="project" value="TreeGrafter"/>
</dbReference>
<reference evidence="2" key="1">
    <citation type="submission" date="2021-03" db="EMBL/GenBank/DDBJ databases">
        <authorList>
            <person name="Jaffe A."/>
        </authorList>
    </citation>
    <scope>NUCLEOTIDE SEQUENCE</scope>
    <source>
        <strain evidence="2">RIFCSPLOWO2_01_FULL_AR10_48_17</strain>
    </source>
</reference>
<dbReference type="InterPro" id="IPR004518">
    <property type="entry name" value="MazG-like_dom"/>
</dbReference>
<dbReference type="PANTHER" id="PTHR30522:SF0">
    <property type="entry name" value="NUCLEOSIDE TRIPHOSPHATE PYROPHOSPHOHYDROLASE"/>
    <property type="match status" value="1"/>
</dbReference>
<dbReference type="InterPro" id="IPR048015">
    <property type="entry name" value="NTP-PPase_MazG-like_N"/>
</dbReference>
<comment type="caution">
    <text evidence="2">The sequence shown here is derived from an EMBL/GenBank/DDBJ whole genome shotgun (WGS) entry which is preliminary data.</text>
</comment>
<dbReference type="SUPFAM" id="SSF101386">
    <property type="entry name" value="all-alpha NTP pyrophosphatases"/>
    <property type="match status" value="1"/>
</dbReference>
<dbReference type="PANTHER" id="PTHR30522">
    <property type="entry name" value="NUCLEOSIDE TRIPHOSPHATE PYROPHOSPHOHYDROLASE"/>
    <property type="match status" value="1"/>
</dbReference>
<dbReference type="Gene3D" id="2.170.270.10">
    <property type="entry name" value="SET domain"/>
    <property type="match status" value="1"/>
</dbReference>
<dbReference type="CDD" id="cd11528">
    <property type="entry name" value="NTP-PPase_MazG_Nterm"/>
    <property type="match status" value="1"/>
</dbReference>
<reference evidence="2" key="2">
    <citation type="submission" date="2021-05" db="EMBL/GenBank/DDBJ databases">
        <title>Protein family content uncovers lineage relationships and bacterial pathway maintenance mechanisms in DPANN archaea.</title>
        <authorList>
            <person name="Castelle C.J."/>
            <person name="Meheust R."/>
            <person name="Jaffe A.L."/>
            <person name="Seitz K."/>
            <person name="Gong X."/>
            <person name="Baker B.J."/>
            <person name="Banfield J.F."/>
        </authorList>
    </citation>
    <scope>NUCLEOTIDE SEQUENCE</scope>
    <source>
        <strain evidence="2">RIFCSPLOWO2_01_FULL_AR10_48_17</strain>
    </source>
</reference>
<feature type="domain" description="SET" evidence="1">
    <location>
        <begin position="232"/>
        <end position="312"/>
    </location>
</feature>
<dbReference type="InterPro" id="IPR001214">
    <property type="entry name" value="SET_dom"/>
</dbReference>
<dbReference type="Gene3D" id="1.10.287.1080">
    <property type="entry name" value="MazG-like"/>
    <property type="match status" value="1"/>
</dbReference>
<dbReference type="SMART" id="SM00317">
    <property type="entry name" value="SET"/>
    <property type="match status" value="1"/>
</dbReference>
<proteinExistence type="predicted"/>
<dbReference type="PROSITE" id="PS50280">
    <property type="entry name" value="SET"/>
    <property type="match status" value="1"/>
</dbReference>
<accession>A0A8T4LFW0</accession>
<dbReference type="GO" id="GO:0006203">
    <property type="term" value="P:dGTP catabolic process"/>
    <property type="evidence" value="ECO:0007669"/>
    <property type="project" value="TreeGrafter"/>
</dbReference>
<dbReference type="Pfam" id="PF03819">
    <property type="entry name" value="MazG"/>
    <property type="match status" value="1"/>
</dbReference>
<dbReference type="GO" id="GO:0046061">
    <property type="term" value="P:dATP catabolic process"/>
    <property type="evidence" value="ECO:0007669"/>
    <property type="project" value="TreeGrafter"/>
</dbReference>
<name>A0A8T4LFW0_9ARCH</name>
<evidence type="ECO:0000313" key="2">
    <source>
        <dbReference type="EMBL" id="MBS3061776.1"/>
    </source>
</evidence>
<gene>
    <name evidence="2" type="ORF">J4215_04310</name>
</gene>
<dbReference type="Proteomes" id="UP000675968">
    <property type="component" value="Unassembled WGS sequence"/>
</dbReference>
<dbReference type="GO" id="GO:0046081">
    <property type="term" value="P:dUTP catabolic process"/>
    <property type="evidence" value="ECO:0007669"/>
    <property type="project" value="TreeGrafter"/>
</dbReference>
<dbReference type="GO" id="GO:0047429">
    <property type="term" value="F:nucleoside triphosphate diphosphatase activity"/>
    <property type="evidence" value="ECO:0007669"/>
    <property type="project" value="TreeGrafter"/>
</dbReference>
<dbReference type="InterPro" id="IPR046341">
    <property type="entry name" value="SET_dom_sf"/>
</dbReference>
<evidence type="ECO:0000259" key="1">
    <source>
        <dbReference type="PROSITE" id="PS50280"/>
    </source>
</evidence>
<dbReference type="GO" id="GO:0046047">
    <property type="term" value="P:TTP catabolic process"/>
    <property type="evidence" value="ECO:0007669"/>
    <property type="project" value="TreeGrafter"/>
</dbReference>
<sequence>MDPRDLISVNVNVFEGDILLCDSYVSDVAPEFVKKLSTHKKTYSFTPELTHSDILGFKLCTIFRLGRISRLTVFIKSGSPHSLQIPLIVQEAADDTGFDRSKIEYFVWEKGEMIPVSNEAIRKARHLHEIERLLAFERLQKTVEILRKECRNDQQETFETILEHFVEETNELKEGIKNKDTANTQEELGDILFNVFLFAKIAQEENQFDMEKLLDTVNEKMVKRHDQIFPNRNVVILVSPIHGKGVFALQDIKAGTIADKWQAYAQNQNPRTDKTVDQFVNHSCKPNAYAKDSVDIALRDIKAGEEITCDYTKENGIHPKFKCNCQCKNCRGAIYTNFQRIGPEKD</sequence>
<dbReference type="EMBL" id="JAGVWC010000010">
    <property type="protein sequence ID" value="MBS3061776.1"/>
    <property type="molecule type" value="Genomic_DNA"/>
</dbReference>
<dbReference type="SUPFAM" id="SSF82199">
    <property type="entry name" value="SET domain"/>
    <property type="match status" value="1"/>
</dbReference>
<evidence type="ECO:0000313" key="3">
    <source>
        <dbReference type="Proteomes" id="UP000675968"/>
    </source>
</evidence>
<protein>
    <submittedName>
        <fullName evidence="2">SET domain-containing protein-lysine N-methyltransferase</fullName>
    </submittedName>
</protein>
<organism evidence="2 3">
    <name type="scientific">Candidatus Iainarchaeum sp</name>
    <dbReference type="NCBI Taxonomy" id="3101447"/>
    <lineage>
        <taxon>Archaea</taxon>
        <taxon>Candidatus Iainarchaeota</taxon>
        <taxon>Candidatus Iainarchaeia</taxon>
        <taxon>Candidatus Iainarchaeales</taxon>
        <taxon>Candidatus Iainarchaeaceae</taxon>
        <taxon>Candidatus Iainarchaeum</taxon>
    </lineage>
</organism>
<dbReference type="InterPro" id="IPR011551">
    <property type="entry name" value="NTP_PyrPHydrolase_MazG"/>
</dbReference>